<dbReference type="GeneID" id="108011397"/>
<organism evidence="12 13">
    <name type="scientific">Drosophila suzukii</name>
    <name type="common">Spotted-wing drosophila fruit fly</name>
    <dbReference type="NCBI Taxonomy" id="28584"/>
    <lineage>
        <taxon>Eukaryota</taxon>
        <taxon>Metazoa</taxon>
        <taxon>Ecdysozoa</taxon>
        <taxon>Arthropoda</taxon>
        <taxon>Hexapoda</taxon>
        <taxon>Insecta</taxon>
        <taxon>Pterygota</taxon>
        <taxon>Neoptera</taxon>
        <taxon>Endopterygota</taxon>
        <taxon>Diptera</taxon>
        <taxon>Brachycera</taxon>
        <taxon>Muscomorpha</taxon>
        <taxon>Ephydroidea</taxon>
        <taxon>Drosophilidae</taxon>
        <taxon>Drosophila</taxon>
        <taxon>Sophophora</taxon>
    </lineage>
</organism>
<sequence>MTTLCRTCGLEAGHSKALFEKDNSRILCNIHKLTGIRLTDRPGVPERICLSCVLDLKEAIAFRERCIKTITSWYNSHDKPEDLDSDPVDERNITQIKPRLVVPINTTTIHRLPTNRLTIKTVPTNKLPISTVTINKMPTNAMPMPINMLPIKIVPINIVPVNIVPIGKPFEIIEPVKIPPQRSKIVDKVPVQTIDDPIYSLTAPEVSSADLVDPLRCEDTIYVKNEPLLSDEETEESRNLEVTLEEQIQLEVKTKESRIQPLRRRFPYSARRKKSKLTKSRKAPSLEKKPIEKSCVKAPSKETDEEESSPDYMNNKWDDLLLAEDCVKAPSGRRKKTEAEKAATRRKYSAAKRAYALEHRLFFCDQCGKTFAENGNFKVHLKTHTGTKDFQCKECDRKELTQHMLNLHVRIKHRGELPYVCKYCAQRFDNCLKRLNHERNHKEYPNQKPHVCPICKKAFKKKGCLKNHSVVHTGEQPFYCEVCQTYFNRRNALSTHRKSKTHRLKAEKQAENPDDQETTELEND</sequence>
<evidence type="ECO:0000256" key="3">
    <source>
        <dbReference type="ARBA" id="ARBA00022737"/>
    </source>
</evidence>
<evidence type="ECO:0000256" key="5">
    <source>
        <dbReference type="ARBA" id="ARBA00022833"/>
    </source>
</evidence>
<proteinExistence type="predicted"/>
<dbReference type="InterPro" id="IPR013087">
    <property type="entry name" value="Znf_C2H2_type"/>
</dbReference>
<feature type="compositionally biased region" description="Basic residues" evidence="9">
    <location>
        <begin position="270"/>
        <end position="282"/>
    </location>
</feature>
<evidence type="ECO:0000313" key="13">
    <source>
        <dbReference type="RefSeq" id="XP_016932008.4"/>
    </source>
</evidence>
<evidence type="ECO:0000256" key="9">
    <source>
        <dbReference type="SAM" id="MobiDB-lite"/>
    </source>
</evidence>
<feature type="compositionally biased region" description="Basic and acidic residues" evidence="9">
    <location>
        <begin position="284"/>
        <end position="302"/>
    </location>
</feature>
<accession>A0AB39ZB74</accession>
<evidence type="ECO:0000256" key="4">
    <source>
        <dbReference type="ARBA" id="ARBA00022771"/>
    </source>
</evidence>
<dbReference type="PANTHER" id="PTHR16515:SF66">
    <property type="entry name" value="C2H2-TYPE DOMAIN-CONTAINING PROTEIN"/>
    <property type="match status" value="1"/>
</dbReference>
<keyword evidence="12" id="KW-1185">Reference proteome</keyword>
<name>A0AB39ZB74_DROSZ</name>
<keyword evidence="5 8" id="KW-0862">Zinc</keyword>
<dbReference type="GO" id="GO:0010468">
    <property type="term" value="P:regulation of gene expression"/>
    <property type="evidence" value="ECO:0007669"/>
    <property type="project" value="TreeGrafter"/>
</dbReference>
<dbReference type="Gene3D" id="3.30.160.60">
    <property type="entry name" value="Classic Zinc Finger"/>
    <property type="match status" value="4"/>
</dbReference>
<dbReference type="PROSITE" id="PS50157">
    <property type="entry name" value="ZINC_FINGER_C2H2_2"/>
    <property type="match status" value="4"/>
</dbReference>
<gene>
    <name evidence="13" type="primary">LOC108011397</name>
</gene>
<reference evidence="13" key="1">
    <citation type="submission" date="2025-08" db="UniProtKB">
        <authorList>
            <consortium name="RefSeq"/>
        </authorList>
    </citation>
    <scope>IDENTIFICATION</scope>
</reference>
<dbReference type="InterPro" id="IPR036236">
    <property type="entry name" value="Znf_C2H2_sf"/>
</dbReference>
<evidence type="ECO:0000259" key="11">
    <source>
        <dbReference type="PROSITE" id="PS51915"/>
    </source>
</evidence>
<keyword evidence="4 7" id="KW-0863">Zinc-finger</keyword>
<dbReference type="SMART" id="SM00451">
    <property type="entry name" value="ZnF_U1"/>
    <property type="match status" value="1"/>
</dbReference>
<feature type="domain" description="C2H2-type" evidence="10">
    <location>
        <begin position="450"/>
        <end position="477"/>
    </location>
</feature>
<dbReference type="SUPFAM" id="SSF57716">
    <property type="entry name" value="Glucocorticoid receptor-like (DNA-binding domain)"/>
    <property type="match status" value="1"/>
</dbReference>
<keyword evidence="6" id="KW-0539">Nucleus</keyword>
<protein>
    <submittedName>
        <fullName evidence="13">Uncharacterized protein</fullName>
    </submittedName>
</protein>
<dbReference type="GO" id="GO:0005634">
    <property type="term" value="C:nucleus"/>
    <property type="evidence" value="ECO:0007669"/>
    <property type="project" value="UniProtKB-SubCell"/>
</dbReference>
<feature type="domain" description="C2H2-type" evidence="10">
    <location>
        <begin position="362"/>
        <end position="389"/>
    </location>
</feature>
<evidence type="ECO:0000256" key="7">
    <source>
        <dbReference type="PROSITE-ProRule" id="PRU00042"/>
    </source>
</evidence>
<comment type="subcellular location">
    <subcellularLocation>
        <location evidence="1">Nucleus</location>
    </subcellularLocation>
</comment>
<feature type="region of interest" description="Disordered" evidence="9">
    <location>
        <begin position="494"/>
        <end position="524"/>
    </location>
</feature>
<dbReference type="GO" id="GO:0003676">
    <property type="term" value="F:nucleic acid binding"/>
    <property type="evidence" value="ECO:0007669"/>
    <property type="project" value="InterPro"/>
</dbReference>
<dbReference type="GO" id="GO:0008270">
    <property type="term" value="F:zinc ion binding"/>
    <property type="evidence" value="ECO:0007669"/>
    <property type="project" value="UniProtKB-UniRule"/>
</dbReference>
<dbReference type="Pfam" id="PF12874">
    <property type="entry name" value="zf-met"/>
    <property type="match status" value="1"/>
</dbReference>
<feature type="binding site" evidence="8">
    <location>
        <position position="49"/>
    </location>
    <ligand>
        <name>Zn(2+)</name>
        <dbReference type="ChEBI" id="CHEBI:29105"/>
    </ligand>
</feature>
<feature type="domain" description="C2H2-type" evidence="10">
    <location>
        <begin position="478"/>
        <end position="507"/>
    </location>
</feature>
<feature type="binding site" evidence="8">
    <location>
        <position position="5"/>
    </location>
    <ligand>
        <name>Zn(2+)</name>
        <dbReference type="ChEBI" id="CHEBI:29105"/>
    </ligand>
</feature>
<evidence type="ECO:0000256" key="1">
    <source>
        <dbReference type="ARBA" id="ARBA00004123"/>
    </source>
</evidence>
<dbReference type="SUPFAM" id="SSF57667">
    <property type="entry name" value="beta-beta-alpha zinc fingers"/>
    <property type="match status" value="3"/>
</dbReference>
<dbReference type="AlphaFoldDB" id="A0AB39ZB74"/>
<feature type="region of interest" description="Disordered" evidence="9">
    <location>
        <begin position="270"/>
        <end position="313"/>
    </location>
</feature>
<feature type="domain" description="ZAD" evidence="11">
    <location>
        <begin position="3"/>
        <end position="76"/>
    </location>
</feature>
<evidence type="ECO:0000256" key="6">
    <source>
        <dbReference type="ARBA" id="ARBA00023242"/>
    </source>
</evidence>
<dbReference type="PROSITE" id="PS51915">
    <property type="entry name" value="ZAD"/>
    <property type="match status" value="1"/>
</dbReference>
<dbReference type="InterPro" id="IPR012934">
    <property type="entry name" value="Znf_AD"/>
</dbReference>
<dbReference type="Proteomes" id="UP001652628">
    <property type="component" value="Chromosome 3"/>
</dbReference>
<keyword evidence="3" id="KW-0677">Repeat</keyword>
<dbReference type="Pfam" id="PF00096">
    <property type="entry name" value="zf-C2H2"/>
    <property type="match status" value="2"/>
</dbReference>
<feature type="domain" description="C2H2-type" evidence="10">
    <location>
        <begin position="390"/>
        <end position="418"/>
    </location>
</feature>
<dbReference type="SMART" id="SM00355">
    <property type="entry name" value="ZnF_C2H2"/>
    <property type="match status" value="5"/>
</dbReference>
<dbReference type="PANTHER" id="PTHR16515">
    <property type="entry name" value="PR DOMAIN ZINC FINGER PROTEIN"/>
    <property type="match status" value="1"/>
</dbReference>
<dbReference type="PROSITE" id="PS00028">
    <property type="entry name" value="ZINC_FINGER_C2H2_1"/>
    <property type="match status" value="4"/>
</dbReference>
<feature type="compositionally biased region" description="Acidic residues" evidence="9">
    <location>
        <begin position="512"/>
        <end position="524"/>
    </location>
</feature>
<keyword evidence="2 8" id="KW-0479">Metal-binding</keyword>
<feature type="binding site" evidence="8">
    <location>
        <position position="8"/>
    </location>
    <ligand>
        <name>Zn(2+)</name>
        <dbReference type="ChEBI" id="CHEBI:29105"/>
    </ligand>
</feature>
<dbReference type="InterPro" id="IPR050331">
    <property type="entry name" value="Zinc_finger"/>
</dbReference>
<dbReference type="Pfam" id="PF07776">
    <property type="entry name" value="zf-AD"/>
    <property type="match status" value="1"/>
</dbReference>
<evidence type="ECO:0000313" key="12">
    <source>
        <dbReference type="Proteomes" id="UP001652628"/>
    </source>
</evidence>
<dbReference type="SMART" id="SM00868">
    <property type="entry name" value="zf-AD"/>
    <property type="match status" value="1"/>
</dbReference>
<evidence type="ECO:0000259" key="10">
    <source>
        <dbReference type="PROSITE" id="PS50157"/>
    </source>
</evidence>
<feature type="binding site" evidence="8">
    <location>
        <position position="52"/>
    </location>
    <ligand>
        <name>Zn(2+)</name>
        <dbReference type="ChEBI" id="CHEBI:29105"/>
    </ligand>
</feature>
<dbReference type="RefSeq" id="XP_016932008.4">
    <property type="nucleotide sequence ID" value="XM_017076519.4"/>
</dbReference>
<evidence type="ECO:0000256" key="2">
    <source>
        <dbReference type="ARBA" id="ARBA00022723"/>
    </source>
</evidence>
<dbReference type="InterPro" id="IPR003604">
    <property type="entry name" value="Matrin/U1-like-C_Znf_C2H2"/>
</dbReference>
<evidence type="ECO:0000256" key="8">
    <source>
        <dbReference type="PROSITE-ProRule" id="PRU01263"/>
    </source>
</evidence>